<dbReference type="PANTHER" id="PTHR21485:SF6">
    <property type="entry name" value="N-ACYLNEURAMINATE CYTIDYLYLTRANSFERASE-RELATED"/>
    <property type="match status" value="1"/>
</dbReference>
<dbReference type="CDD" id="cd02513">
    <property type="entry name" value="CMP-NeuAc_Synthase"/>
    <property type="match status" value="1"/>
</dbReference>
<dbReference type="InterPro" id="IPR029044">
    <property type="entry name" value="Nucleotide-diphossugar_trans"/>
</dbReference>
<accession>A0ABR7QIY3</accession>
<name>A0ABR7QIY3_9FLAO</name>
<gene>
    <name evidence="1" type="ORF">H4O18_02840</name>
</gene>
<keyword evidence="2" id="KW-1185">Reference proteome</keyword>
<dbReference type="PANTHER" id="PTHR21485">
    <property type="entry name" value="HAD SUPERFAMILY MEMBERS CMAS AND KDSC"/>
    <property type="match status" value="1"/>
</dbReference>
<dbReference type="EMBL" id="JACLHY010000001">
    <property type="protein sequence ID" value="MBC8766920.1"/>
    <property type="molecule type" value="Genomic_DNA"/>
</dbReference>
<dbReference type="InterPro" id="IPR050793">
    <property type="entry name" value="CMP-NeuNAc_synthase"/>
</dbReference>
<protein>
    <submittedName>
        <fullName evidence="1">Acylneuraminate cytidylyltransferase family protein</fullName>
    </submittedName>
</protein>
<proteinExistence type="predicted"/>
<dbReference type="GO" id="GO:0016779">
    <property type="term" value="F:nucleotidyltransferase activity"/>
    <property type="evidence" value="ECO:0007669"/>
    <property type="project" value="UniProtKB-KW"/>
</dbReference>
<sequence>MNILITLCGRGGSKGIPGKNIKALNGTPLLAYSIKHAKEFAIVHSNVDILLSTDNRAIKEVASSFGLETDYVRPDYLANDTIGKIDVLMDAIKFQENKNQKKYDILLDLDITSPLRTQKDLNEGYSKLLADDKAINLFSVSKPHKNPYFNVVEASDDGYCKLVCPSDTKSRQTAPQVFDMNASFYFYRRTFFENGCKSAITERSLYYVMDHICFDLDEPLDFDIMEYLLANDKLGMTL</sequence>
<dbReference type="SUPFAM" id="SSF53448">
    <property type="entry name" value="Nucleotide-diphospho-sugar transferases"/>
    <property type="match status" value="1"/>
</dbReference>
<evidence type="ECO:0000313" key="1">
    <source>
        <dbReference type="EMBL" id="MBC8766920.1"/>
    </source>
</evidence>
<organism evidence="1 2">
    <name type="scientific">Arenibacter arenosicollis</name>
    <dbReference type="NCBI Taxonomy" id="2762274"/>
    <lineage>
        <taxon>Bacteria</taxon>
        <taxon>Pseudomonadati</taxon>
        <taxon>Bacteroidota</taxon>
        <taxon>Flavobacteriia</taxon>
        <taxon>Flavobacteriales</taxon>
        <taxon>Flavobacteriaceae</taxon>
        <taxon>Arenibacter</taxon>
    </lineage>
</organism>
<dbReference type="Pfam" id="PF02348">
    <property type="entry name" value="CTP_transf_3"/>
    <property type="match status" value="1"/>
</dbReference>
<comment type="caution">
    <text evidence="1">The sequence shown here is derived from an EMBL/GenBank/DDBJ whole genome shotgun (WGS) entry which is preliminary data.</text>
</comment>
<keyword evidence="1" id="KW-0548">Nucleotidyltransferase</keyword>
<reference evidence="1 2" key="1">
    <citation type="submission" date="2020-08" db="EMBL/GenBank/DDBJ databases">
        <title>Arenibacter gaetbuli sp. nov., isolated from a sand dune.</title>
        <authorList>
            <person name="Park S."/>
            <person name="Yoon J.-H."/>
        </authorList>
    </citation>
    <scope>NUCLEOTIDE SEQUENCE [LARGE SCALE GENOMIC DNA]</scope>
    <source>
        <strain evidence="1 2">BSSL-BM3</strain>
    </source>
</reference>
<dbReference type="Proteomes" id="UP000618952">
    <property type="component" value="Unassembled WGS sequence"/>
</dbReference>
<dbReference type="Gene3D" id="3.90.550.10">
    <property type="entry name" value="Spore Coat Polysaccharide Biosynthesis Protein SpsA, Chain A"/>
    <property type="match status" value="1"/>
</dbReference>
<evidence type="ECO:0000313" key="2">
    <source>
        <dbReference type="Proteomes" id="UP000618952"/>
    </source>
</evidence>
<dbReference type="InterPro" id="IPR003329">
    <property type="entry name" value="Cytidylyl_trans"/>
</dbReference>
<keyword evidence="1" id="KW-0808">Transferase</keyword>
<dbReference type="RefSeq" id="WP_187581576.1">
    <property type="nucleotide sequence ID" value="NZ_JACLHY010000001.1"/>
</dbReference>